<reference evidence="2" key="1">
    <citation type="submission" date="2017-12" db="EMBL/GenBank/DDBJ databases">
        <title>Gene loss provides genomic basis for host adaptation in cereal stripe rust fungi.</title>
        <authorList>
            <person name="Xia C."/>
        </authorList>
    </citation>
    <scope>NUCLEOTIDE SEQUENCE [LARGE SCALE GENOMIC DNA]</scope>
    <source>
        <strain evidence="2">93-210</strain>
    </source>
</reference>
<feature type="region of interest" description="Disordered" evidence="1">
    <location>
        <begin position="98"/>
        <end position="119"/>
    </location>
</feature>
<gene>
    <name evidence="2" type="ORF">PSTT_00173</name>
</gene>
<organism evidence="2 3">
    <name type="scientific">Puccinia striiformis</name>
    <dbReference type="NCBI Taxonomy" id="27350"/>
    <lineage>
        <taxon>Eukaryota</taxon>
        <taxon>Fungi</taxon>
        <taxon>Dikarya</taxon>
        <taxon>Basidiomycota</taxon>
        <taxon>Pucciniomycotina</taxon>
        <taxon>Pucciniomycetes</taxon>
        <taxon>Pucciniales</taxon>
        <taxon>Pucciniaceae</taxon>
        <taxon>Puccinia</taxon>
    </lineage>
</organism>
<accession>A0A2S4W867</accession>
<dbReference type="Proteomes" id="UP000239156">
    <property type="component" value="Unassembled WGS sequence"/>
</dbReference>
<dbReference type="EMBL" id="PKSL01000001">
    <property type="protein sequence ID" value="POW17950.1"/>
    <property type="molecule type" value="Genomic_DNA"/>
</dbReference>
<dbReference type="VEuPathDB" id="FungiDB:PSHT_00555"/>
<name>A0A2S4W867_9BASI</name>
<protein>
    <submittedName>
        <fullName evidence="2">Uncharacterized protein</fullName>
    </submittedName>
</protein>
<evidence type="ECO:0000256" key="1">
    <source>
        <dbReference type="SAM" id="MobiDB-lite"/>
    </source>
</evidence>
<evidence type="ECO:0000313" key="3">
    <source>
        <dbReference type="Proteomes" id="UP000239156"/>
    </source>
</evidence>
<keyword evidence="3" id="KW-1185">Reference proteome</keyword>
<dbReference type="VEuPathDB" id="FungiDB:PSTT_00173"/>
<sequence length="136" mass="15291">MLTLFQRDQPPHIYHVCFIFWNIAQEANTRTPKVRRARPLGQVAEQCKREHIARATTCPEARKLISSSLIAAHSTTVNKRNCIDKIDRTALEQRITDIHTGESAEGHSSDYATLEESERSTKITGSSLATCIETGR</sequence>
<feature type="compositionally biased region" description="Basic and acidic residues" evidence="1">
    <location>
        <begin position="98"/>
        <end position="108"/>
    </location>
</feature>
<proteinExistence type="predicted"/>
<comment type="caution">
    <text evidence="2">The sequence shown here is derived from an EMBL/GenBank/DDBJ whole genome shotgun (WGS) entry which is preliminary data.</text>
</comment>
<evidence type="ECO:0000313" key="2">
    <source>
        <dbReference type="EMBL" id="POW17950.1"/>
    </source>
</evidence>
<dbReference type="AlphaFoldDB" id="A0A2S4W867"/>